<evidence type="ECO:0000313" key="1">
    <source>
        <dbReference type="EMBL" id="CAL2103203.1"/>
    </source>
</evidence>
<dbReference type="RefSeq" id="WP_348717266.1">
    <property type="nucleotide sequence ID" value="NZ_CAXJIO010000012.1"/>
</dbReference>
<sequence length="163" mass="19386">MKKYFSLLFIIPLLSFSVHKYYLALTEIEHDSKNKSVQMIMNVFMDDFELALNKDYHLDLQLASKQEPKNVDTYFQKYLQAHFKVQINGKEENYKYIGKEYDGNIIYFYLEINNIESVKSIEIQNDILVAHFPDQQNLVKAKINNERKSLFLDKKNDKGLLKF</sequence>
<reference evidence="1 2" key="1">
    <citation type="submission" date="2024-05" db="EMBL/GenBank/DDBJ databases">
        <authorList>
            <person name="Duchaud E."/>
        </authorList>
    </citation>
    <scope>NUCLEOTIDE SEQUENCE [LARGE SCALE GENOMIC DNA]</scope>
    <source>
        <strain evidence="1">Ena-SAMPLE-TAB-13-05-2024-13:56:06:370-140308</strain>
    </source>
</reference>
<comment type="caution">
    <text evidence="1">The sequence shown here is derived from an EMBL/GenBank/DDBJ whole genome shotgun (WGS) entry which is preliminary data.</text>
</comment>
<evidence type="ECO:0008006" key="3">
    <source>
        <dbReference type="Google" id="ProtNLM"/>
    </source>
</evidence>
<dbReference type="Proteomes" id="UP001497527">
    <property type="component" value="Unassembled WGS sequence"/>
</dbReference>
<dbReference type="EMBL" id="CAXJIO010000012">
    <property type="protein sequence ID" value="CAL2103203.1"/>
    <property type="molecule type" value="Genomic_DNA"/>
</dbReference>
<accession>A0ABP1EXX5</accession>
<dbReference type="InterPro" id="IPR046525">
    <property type="entry name" value="DUF6702"/>
</dbReference>
<evidence type="ECO:0000313" key="2">
    <source>
        <dbReference type="Proteomes" id="UP001497527"/>
    </source>
</evidence>
<keyword evidence="2" id="KW-1185">Reference proteome</keyword>
<proteinExistence type="predicted"/>
<organism evidence="1 2">
    <name type="scientific">Tenacibaculum polynesiense</name>
    <dbReference type="NCBI Taxonomy" id="3137857"/>
    <lineage>
        <taxon>Bacteria</taxon>
        <taxon>Pseudomonadati</taxon>
        <taxon>Bacteroidota</taxon>
        <taxon>Flavobacteriia</taxon>
        <taxon>Flavobacteriales</taxon>
        <taxon>Flavobacteriaceae</taxon>
        <taxon>Tenacibaculum</taxon>
    </lineage>
</organism>
<protein>
    <recommendedName>
        <fullName evidence="3">Peptidase E</fullName>
    </recommendedName>
</protein>
<dbReference type="Pfam" id="PF20420">
    <property type="entry name" value="DUF6702"/>
    <property type="match status" value="1"/>
</dbReference>
<name>A0ABP1EXX5_9FLAO</name>
<gene>
    <name evidence="1" type="ORF">T190423A01A_30317</name>
</gene>